<dbReference type="GO" id="GO:0019120">
    <property type="term" value="F:hydrolase activity, acting on acid halide bonds, in C-halide compounds"/>
    <property type="evidence" value="ECO:0007669"/>
    <property type="project" value="InterPro"/>
</dbReference>
<gene>
    <name evidence="3" type="ORF">NEOLEDRAFT_1133574</name>
</gene>
<accession>A0A165SRW6</accession>
<evidence type="ECO:0000256" key="1">
    <source>
        <dbReference type="ARBA" id="ARBA00008106"/>
    </source>
</evidence>
<dbReference type="InterPro" id="IPR023214">
    <property type="entry name" value="HAD_sf"/>
</dbReference>
<dbReference type="OrthoDB" id="3256520at2759"/>
<dbReference type="InterPro" id="IPR051540">
    <property type="entry name" value="S-2-haloacid_dehalogenase"/>
</dbReference>
<dbReference type="Proteomes" id="UP000076761">
    <property type="component" value="Unassembled WGS sequence"/>
</dbReference>
<dbReference type="InterPro" id="IPR023198">
    <property type="entry name" value="PGP-like_dom2"/>
</dbReference>
<dbReference type="GO" id="GO:0016791">
    <property type="term" value="F:phosphatase activity"/>
    <property type="evidence" value="ECO:0007669"/>
    <property type="project" value="UniProtKB-ARBA"/>
</dbReference>
<dbReference type="PANTHER" id="PTHR43316">
    <property type="entry name" value="HYDROLASE, HALOACID DELAHOGENASE-RELATED"/>
    <property type="match status" value="1"/>
</dbReference>
<dbReference type="Pfam" id="PF00702">
    <property type="entry name" value="Hydrolase"/>
    <property type="match status" value="1"/>
</dbReference>
<dbReference type="SFLD" id="SFLDG01129">
    <property type="entry name" value="C1.5:_HAD__Beta-PGM__Phosphata"/>
    <property type="match status" value="1"/>
</dbReference>
<dbReference type="NCBIfam" id="TIGR01493">
    <property type="entry name" value="HAD-SF-IA-v2"/>
    <property type="match status" value="1"/>
</dbReference>
<dbReference type="NCBIfam" id="TIGR01428">
    <property type="entry name" value="HAD_type_II"/>
    <property type="match status" value="1"/>
</dbReference>
<dbReference type="Gene3D" id="1.10.150.240">
    <property type="entry name" value="Putative phosphatase, domain 2"/>
    <property type="match status" value="1"/>
</dbReference>
<dbReference type="PANTHER" id="PTHR43316:SF3">
    <property type="entry name" value="HALOACID DEHALOGENASE, TYPE II (AFU_ORTHOLOGUE AFUA_2G07750)-RELATED"/>
    <property type="match status" value="1"/>
</dbReference>
<keyword evidence="4" id="KW-1185">Reference proteome</keyword>
<dbReference type="InterPro" id="IPR006328">
    <property type="entry name" value="2-HAD"/>
</dbReference>
<dbReference type="SFLD" id="SFLDS00003">
    <property type="entry name" value="Haloacid_Dehalogenase"/>
    <property type="match status" value="1"/>
</dbReference>
<organism evidence="3 4">
    <name type="scientific">Neolentinus lepideus HHB14362 ss-1</name>
    <dbReference type="NCBI Taxonomy" id="1314782"/>
    <lineage>
        <taxon>Eukaryota</taxon>
        <taxon>Fungi</taxon>
        <taxon>Dikarya</taxon>
        <taxon>Basidiomycota</taxon>
        <taxon>Agaricomycotina</taxon>
        <taxon>Agaricomycetes</taxon>
        <taxon>Gloeophyllales</taxon>
        <taxon>Gloeophyllaceae</taxon>
        <taxon>Neolentinus</taxon>
    </lineage>
</organism>
<sequence>MASGKKVLAFDIYGTLLNTGAIARSIQKYVKEIQSEEQAKSLATSWRTYQLEYTWRFNSMNIYESFDVVTRKSLLNAAADMNIPLTAPTVEALMQAYHELPSFEDASSSVKHLLSRTDVQVVLFSNGTDEMVTKSIMAASLPITLPRYLVNSVKKYKPSPEVYEGLVQFLGMQDRKTDVWLVSGNPFDIAGARSYGMNTIWVDRAHNGWHDRLLDVGPTKVVSGLEEITKLEF</sequence>
<evidence type="ECO:0000256" key="2">
    <source>
        <dbReference type="ARBA" id="ARBA00022801"/>
    </source>
</evidence>
<evidence type="ECO:0000313" key="4">
    <source>
        <dbReference type="Proteomes" id="UP000076761"/>
    </source>
</evidence>
<dbReference type="PRINTS" id="PR00413">
    <property type="entry name" value="HADHALOGNASE"/>
</dbReference>
<reference evidence="3 4" key="1">
    <citation type="journal article" date="2016" name="Mol. Biol. Evol.">
        <title>Comparative Genomics of Early-Diverging Mushroom-Forming Fungi Provides Insights into the Origins of Lignocellulose Decay Capabilities.</title>
        <authorList>
            <person name="Nagy L.G."/>
            <person name="Riley R."/>
            <person name="Tritt A."/>
            <person name="Adam C."/>
            <person name="Daum C."/>
            <person name="Floudas D."/>
            <person name="Sun H."/>
            <person name="Yadav J.S."/>
            <person name="Pangilinan J."/>
            <person name="Larsson K.H."/>
            <person name="Matsuura K."/>
            <person name="Barry K."/>
            <person name="Labutti K."/>
            <person name="Kuo R."/>
            <person name="Ohm R.A."/>
            <person name="Bhattacharya S.S."/>
            <person name="Shirouzu T."/>
            <person name="Yoshinaga Y."/>
            <person name="Martin F.M."/>
            <person name="Grigoriev I.V."/>
            <person name="Hibbett D.S."/>
        </authorList>
    </citation>
    <scope>NUCLEOTIDE SEQUENCE [LARGE SCALE GENOMIC DNA]</scope>
    <source>
        <strain evidence="3 4">HHB14362 ss-1</strain>
    </source>
</reference>
<dbReference type="SUPFAM" id="SSF56784">
    <property type="entry name" value="HAD-like"/>
    <property type="match status" value="1"/>
</dbReference>
<evidence type="ECO:0000313" key="3">
    <source>
        <dbReference type="EMBL" id="KZT25582.1"/>
    </source>
</evidence>
<proteinExistence type="inferred from homology"/>
<dbReference type="InParanoid" id="A0A165SRW6"/>
<dbReference type="Gene3D" id="3.40.50.1000">
    <property type="entry name" value="HAD superfamily/HAD-like"/>
    <property type="match status" value="1"/>
</dbReference>
<dbReference type="EMBL" id="KV425571">
    <property type="protein sequence ID" value="KZT25582.1"/>
    <property type="molecule type" value="Genomic_DNA"/>
</dbReference>
<name>A0A165SRW6_9AGAM</name>
<dbReference type="AlphaFoldDB" id="A0A165SRW6"/>
<keyword evidence="2" id="KW-0378">Hydrolase</keyword>
<protein>
    <submittedName>
        <fullName evidence="3">Haloacid dehalogenase</fullName>
    </submittedName>
</protein>
<dbReference type="STRING" id="1314782.A0A165SRW6"/>
<dbReference type="InterPro" id="IPR036412">
    <property type="entry name" value="HAD-like_sf"/>
</dbReference>
<comment type="similarity">
    <text evidence="1">Belongs to the HAD-like hydrolase superfamily. S-2-haloalkanoic acid dehalogenase family.</text>
</comment>
<dbReference type="InterPro" id="IPR006439">
    <property type="entry name" value="HAD-SF_hydro_IA"/>
</dbReference>